<comment type="similarity">
    <text evidence="6">Belongs to the protein kinase superfamily.</text>
</comment>
<dbReference type="InterPro" id="IPR008271">
    <property type="entry name" value="Ser/Thr_kinase_AS"/>
</dbReference>
<feature type="binding site" evidence="5">
    <location>
        <position position="63"/>
    </location>
    <ligand>
        <name>ATP</name>
        <dbReference type="ChEBI" id="CHEBI:30616"/>
    </ligand>
</feature>
<dbReference type="InterPro" id="IPR011009">
    <property type="entry name" value="Kinase-like_dom_sf"/>
</dbReference>
<dbReference type="EMBL" id="JALJOQ010000027">
    <property type="protein sequence ID" value="KAK9808066.1"/>
    <property type="molecule type" value="Genomic_DNA"/>
</dbReference>
<comment type="caution">
    <text evidence="9">The sequence shown here is derived from an EMBL/GenBank/DDBJ whole genome shotgun (WGS) entry which is preliminary data.</text>
</comment>
<feature type="region of interest" description="Disordered" evidence="7">
    <location>
        <begin position="425"/>
        <end position="454"/>
    </location>
</feature>
<dbReference type="PROSITE" id="PS50011">
    <property type="entry name" value="PROTEIN_KINASE_DOM"/>
    <property type="match status" value="1"/>
</dbReference>
<evidence type="ECO:0000256" key="6">
    <source>
        <dbReference type="RuleBase" id="RU000304"/>
    </source>
</evidence>
<dbReference type="GO" id="GO:0005737">
    <property type="term" value="C:cytoplasm"/>
    <property type="evidence" value="ECO:0007669"/>
    <property type="project" value="TreeGrafter"/>
</dbReference>
<evidence type="ECO:0000256" key="2">
    <source>
        <dbReference type="ARBA" id="ARBA00022741"/>
    </source>
</evidence>
<dbReference type="PANTHER" id="PTHR24346">
    <property type="entry name" value="MAP/MICROTUBULE AFFINITY-REGULATING KINASE"/>
    <property type="match status" value="1"/>
</dbReference>
<dbReference type="GO" id="GO:0035556">
    <property type="term" value="P:intracellular signal transduction"/>
    <property type="evidence" value="ECO:0007669"/>
    <property type="project" value="TreeGrafter"/>
</dbReference>
<evidence type="ECO:0000256" key="5">
    <source>
        <dbReference type="PROSITE-ProRule" id="PRU10141"/>
    </source>
</evidence>
<dbReference type="PROSITE" id="PS00108">
    <property type="entry name" value="PROTEIN_KINASE_ST"/>
    <property type="match status" value="1"/>
</dbReference>
<dbReference type="Gene3D" id="1.10.510.10">
    <property type="entry name" value="Transferase(Phosphotransferase) domain 1"/>
    <property type="match status" value="1"/>
</dbReference>
<dbReference type="SMART" id="SM00220">
    <property type="entry name" value="S_TKc"/>
    <property type="match status" value="1"/>
</dbReference>
<evidence type="ECO:0000313" key="9">
    <source>
        <dbReference type="EMBL" id="KAK9808066.1"/>
    </source>
</evidence>
<keyword evidence="4 5" id="KW-0067">ATP-binding</keyword>
<dbReference type="GO" id="GO:0005524">
    <property type="term" value="F:ATP binding"/>
    <property type="evidence" value="ECO:0007669"/>
    <property type="project" value="UniProtKB-UniRule"/>
</dbReference>
<dbReference type="AlphaFoldDB" id="A0AAW1PHW7"/>
<keyword evidence="1" id="KW-0808">Transferase</keyword>
<protein>
    <recommendedName>
        <fullName evidence="8">Protein kinase domain-containing protein</fullName>
    </recommendedName>
</protein>
<evidence type="ECO:0000256" key="3">
    <source>
        <dbReference type="ARBA" id="ARBA00022777"/>
    </source>
</evidence>
<proteinExistence type="inferred from homology"/>
<reference evidence="9 10" key="1">
    <citation type="journal article" date="2024" name="Nat. Commun.">
        <title>Phylogenomics reveals the evolutionary origins of lichenization in chlorophyte algae.</title>
        <authorList>
            <person name="Puginier C."/>
            <person name="Libourel C."/>
            <person name="Otte J."/>
            <person name="Skaloud P."/>
            <person name="Haon M."/>
            <person name="Grisel S."/>
            <person name="Petersen M."/>
            <person name="Berrin J.G."/>
            <person name="Delaux P.M."/>
            <person name="Dal Grande F."/>
            <person name="Keller J."/>
        </authorList>
    </citation>
    <scope>NUCLEOTIDE SEQUENCE [LARGE SCALE GENOMIC DNA]</scope>
    <source>
        <strain evidence="9 10">SAG 2036</strain>
    </source>
</reference>
<dbReference type="InterPro" id="IPR017441">
    <property type="entry name" value="Protein_kinase_ATP_BS"/>
</dbReference>
<dbReference type="Proteomes" id="UP001465755">
    <property type="component" value="Unassembled WGS sequence"/>
</dbReference>
<dbReference type="PANTHER" id="PTHR24346:SF92">
    <property type="entry name" value="SNF1-RELATED PROTEIN KINASE 2.6"/>
    <property type="match status" value="1"/>
</dbReference>
<dbReference type="GO" id="GO:0004674">
    <property type="term" value="F:protein serine/threonine kinase activity"/>
    <property type="evidence" value="ECO:0007669"/>
    <property type="project" value="UniProtKB-KW"/>
</dbReference>
<keyword evidence="10" id="KW-1185">Reference proteome</keyword>
<keyword evidence="3" id="KW-0418">Kinase</keyword>
<dbReference type="PROSITE" id="PS00107">
    <property type="entry name" value="PROTEIN_KINASE_ATP"/>
    <property type="match status" value="1"/>
</dbReference>
<accession>A0AAW1PHW7</accession>
<evidence type="ECO:0000256" key="4">
    <source>
        <dbReference type="ARBA" id="ARBA00022840"/>
    </source>
</evidence>
<evidence type="ECO:0000259" key="8">
    <source>
        <dbReference type="PROSITE" id="PS50011"/>
    </source>
</evidence>
<dbReference type="InterPro" id="IPR000719">
    <property type="entry name" value="Prot_kinase_dom"/>
</dbReference>
<keyword evidence="2 5" id="KW-0547">Nucleotide-binding</keyword>
<organism evidence="9 10">
    <name type="scientific">Symbiochloris irregularis</name>
    <dbReference type="NCBI Taxonomy" id="706552"/>
    <lineage>
        <taxon>Eukaryota</taxon>
        <taxon>Viridiplantae</taxon>
        <taxon>Chlorophyta</taxon>
        <taxon>core chlorophytes</taxon>
        <taxon>Trebouxiophyceae</taxon>
        <taxon>Trebouxiales</taxon>
        <taxon>Trebouxiaceae</taxon>
        <taxon>Symbiochloris</taxon>
    </lineage>
</organism>
<evidence type="ECO:0000313" key="10">
    <source>
        <dbReference type="Proteomes" id="UP001465755"/>
    </source>
</evidence>
<name>A0AAW1PHW7_9CHLO</name>
<keyword evidence="6" id="KW-0723">Serine/threonine-protein kinase</keyword>
<gene>
    <name evidence="9" type="ORF">WJX73_000946</name>
</gene>
<evidence type="ECO:0000256" key="7">
    <source>
        <dbReference type="SAM" id="MobiDB-lite"/>
    </source>
</evidence>
<dbReference type="Pfam" id="PF00069">
    <property type="entry name" value="Pkinase"/>
    <property type="match status" value="1"/>
</dbReference>
<feature type="domain" description="Protein kinase" evidence="8">
    <location>
        <begin position="34"/>
        <end position="317"/>
    </location>
</feature>
<dbReference type="SUPFAM" id="SSF56112">
    <property type="entry name" value="Protein kinase-like (PK-like)"/>
    <property type="match status" value="1"/>
</dbReference>
<evidence type="ECO:0000256" key="1">
    <source>
        <dbReference type="ARBA" id="ARBA00022679"/>
    </source>
</evidence>
<sequence>MPNGRTLRHAGTKLVEPGYRTKLSIGNLGLESLFQVVSFLGRGGSGDTWLFQNRQTDELVAIKLIARPLPKALLPQQVEREIKIQTELGESHFGIVNAKEAILTDTHLCLVLEYASGGSLTNYVSQRWQHAQHTGTFLSEDEARYFFRQFLSTVEFCHRHNVAHRDLKLDNTLLDDSQPPVIKICDFGFAKNWTESANMYTHIGTPVYMSPELIDSRHGLRGYDGKSVDIWASGVMLVAMLLGMFPFDHVDHPDPNSNEAQLEVWLQQVGQQWSGIPRIKESVGKLSEDCRDLLDKILTIDEKRRITIADINAHPWMNKPLPPKFAAAEEALYARQQRLDASLENRFLDEDRKKLRYTKLAQLVELSEQRTDWVGLPRTEPVMRIDLRDAYVLARPTTDVTARPDLQSILKGHFSADLIRANTIPEDASLKKAPQPRQPTLHEQPSMPDEAAEQ</sequence>